<sequence length="54" mass="5925">MVKFTVEQKLQALNLLKEGYSSCSVAQIIGAGSHQTIDTWAGQYQHFGVQGLEI</sequence>
<dbReference type="InterPro" id="IPR010332">
    <property type="entry name" value="ATPase_terminase-su_N"/>
</dbReference>
<evidence type="ECO:0000313" key="2">
    <source>
        <dbReference type="EMBL" id="BDR59896.1"/>
    </source>
</evidence>
<dbReference type="EMBL" id="AP026803">
    <property type="protein sequence ID" value="BDR59896.1"/>
    <property type="molecule type" value="Genomic_DNA"/>
</dbReference>
<protein>
    <recommendedName>
        <fullName evidence="1">Terminase ATPase subunit N-terminal domain-containing protein</fullName>
    </recommendedName>
</protein>
<keyword evidence="3" id="KW-1185">Reference proteome</keyword>
<organism evidence="2 3">
    <name type="scientific">Lactobacillus xylocopicola</name>
    <dbReference type="NCBI Taxonomy" id="2976676"/>
    <lineage>
        <taxon>Bacteria</taxon>
        <taxon>Bacillati</taxon>
        <taxon>Bacillota</taxon>
        <taxon>Bacilli</taxon>
        <taxon>Lactobacillales</taxon>
        <taxon>Lactobacillaceae</taxon>
        <taxon>Lactobacillus</taxon>
    </lineage>
</organism>
<gene>
    <name evidence="2" type="ORF">KIM322_01570</name>
</gene>
<dbReference type="RefSeq" id="WP_317637619.1">
    <property type="nucleotide sequence ID" value="NZ_AP026803.1"/>
</dbReference>
<feature type="domain" description="Terminase ATPase subunit N-terminal" evidence="1">
    <location>
        <begin position="8"/>
        <end position="53"/>
    </location>
</feature>
<dbReference type="Proteomes" id="UP001321741">
    <property type="component" value="Chromosome"/>
</dbReference>
<dbReference type="InterPro" id="IPR009057">
    <property type="entry name" value="Homeodomain-like_sf"/>
</dbReference>
<evidence type="ECO:0000313" key="3">
    <source>
        <dbReference type="Proteomes" id="UP001321741"/>
    </source>
</evidence>
<dbReference type="Pfam" id="PF06056">
    <property type="entry name" value="Terminase_5"/>
    <property type="match status" value="1"/>
</dbReference>
<proteinExistence type="predicted"/>
<reference evidence="2 3" key="1">
    <citation type="journal article" date="2023" name="Microbiol. Spectr.">
        <title>Symbiosis of Carpenter Bees with Uncharacterized Lactic Acid Bacteria Showing NAD Auxotrophy.</title>
        <authorList>
            <person name="Kawasaki S."/>
            <person name="Ozawa K."/>
            <person name="Mori T."/>
            <person name="Yamamoto A."/>
            <person name="Ito M."/>
            <person name="Ohkuma M."/>
            <person name="Sakamoto M."/>
            <person name="Matsutani M."/>
        </authorList>
    </citation>
    <scope>NUCLEOTIDE SEQUENCE [LARGE SCALE GENOMIC DNA]</scope>
    <source>
        <strain evidence="2 3">Kim32-2</strain>
    </source>
</reference>
<dbReference type="SUPFAM" id="SSF46689">
    <property type="entry name" value="Homeodomain-like"/>
    <property type="match status" value="1"/>
</dbReference>
<name>A0ABN6SLJ4_9LACO</name>
<accession>A0ABN6SLJ4</accession>
<evidence type="ECO:0000259" key="1">
    <source>
        <dbReference type="Pfam" id="PF06056"/>
    </source>
</evidence>